<evidence type="ECO:0000313" key="3">
    <source>
        <dbReference type="Proteomes" id="UP000192596"/>
    </source>
</evidence>
<reference evidence="3" key="1">
    <citation type="submission" date="2017-03" db="EMBL/GenBank/DDBJ databases">
        <title>Genomes of endolithic fungi from Antarctica.</title>
        <authorList>
            <person name="Coleine C."/>
            <person name="Masonjones S."/>
            <person name="Stajich J.E."/>
        </authorList>
    </citation>
    <scope>NUCLEOTIDE SEQUENCE [LARGE SCALE GENOMIC DNA]</scope>
    <source>
        <strain evidence="3">CCFEE 5527</strain>
    </source>
</reference>
<sequence length="832" mass="91049">MAPPYTDEGRDLIAMQCRVLEMEMELRAMKDEVAKIQGGGTAILGLLDNHRQKGSTSEQESHRNAFELEQRSYRHDLPQDRTQLHLKTASLETELRLATDQLKMAQAGILYLVGLLGSRAPATLQVQQPQLMLSHELPVTAPASQNPMPWSAAESLLDEDTDLLRFEQMPAGVAWGKGDPKISHGWGKSDKGWGQSDQSVQGHTTADAEGGWVADDPASLYGVCPVYRQTLAKSSSQNSVRKITPPDPFWDGTTELQDCIAINAPQIAYPKPTPEHFNLPTASPGAQMYRQDSPASLLLRSPIISTTGLHGAPALAPRVSQRQAYFTQSEHSRLKGMACFIEDMEENDKKLKWQDFANAHRGHTLDQWVDYYANDVRPNYLEQQLRRVAAVAAPGTLQQTSDVNGSVDTSQGDLSPVFVSSDSHSPKSAGARAESANGASPSVTNMEVHLQVTDTAHVAALPDNNTKDGPASPISANDLNDAGEPAIDVSVATALDVVPQPQHEDVGVEVPIITAREVVLPPLHGNLQQLAECREMHQAFTEPTAERSRPRDTARHSWTKESTDKQSQDTSSNGSRPYCLYYNALRNITPNELAWAKVWDQSFTSSVFFKYEDGDLAKVPELRRSVLVQGIPPATLLGTVLDNVHTGKLVRARFIDTTLMRTTPPSGDTVMLEFQSACGASDLVQSTPQLTLPTAGGHGRETATVSLVPTPTRPTSEFLRTQQDSRISRVIYLADHRKQFTAFEVMNRLWHVDRSLTEPVRPIVRPDGVIVLEFASTSDAGKTLYAMGRLGVFRNMGMGYAADPCASGTTESNRNSENVDGHDVADDLDAPY</sequence>
<feature type="region of interest" description="Disordered" evidence="1">
    <location>
        <begin position="462"/>
        <end position="482"/>
    </location>
</feature>
<gene>
    <name evidence="2" type="ORF">B0A48_05686</name>
</gene>
<feature type="compositionally biased region" description="Basic and acidic residues" evidence="1">
    <location>
        <begin position="544"/>
        <end position="567"/>
    </location>
</feature>
<accession>A0A1V8TBN1</accession>
<evidence type="ECO:0000313" key="2">
    <source>
        <dbReference type="EMBL" id="OQO08796.1"/>
    </source>
</evidence>
<dbReference type="AlphaFoldDB" id="A0A1V8TBN1"/>
<feature type="region of interest" description="Disordered" evidence="1">
    <location>
        <begin position="187"/>
        <end position="211"/>
    </location>
</feature>
<feature type="compositionally biased region" description="Polar residues" evidence="1">
    <location>
        <begin position="195"/>
        <end position="204"/>
    </location>
</feature>
<protein>
    <submittedName>
        <fullName evidence="2">Uncharacterized protein</fullName>
    </submittedName>
</protein>
<evidence type="ECO:0000256" key="1">
    <source>
        <dbReference type="SAM" id="MobiDB-lite"/>
    </source>
</evidence>
<keyword evidence="3" id="KW-1185">Reference proteome</keyword>
<feature type="compositionally biased region" description="Polar residues" evidence="1">
    <location>
        <begin position="807"/>
        <end position="816"/>
    </location>
</feature>
<feature type="compositionally biased region" description="Polar residues" evidence="1">
    <location>
        <begin position="399"/>
        <end position="423"/>
    </location>
</feature>
<organism evidence="2 3">
    <name type="scientific">Cryoendolithus antarcticus</name>
    <dbReference type="NCBI Taxonomy" id="1507870"/>
    <lineage>
        <taxon>Eukaryota</taxon>
        <taxon>Fungi</taxon>
        <taxon>Dikarya</taxon>
        <taxon>Ascomycota</taxon>
        <taxon>Pezizomycotina</taxon>
        <taxon>Dothideomycetes</taxon>
        <taxon>Dothideomycetidae</taxon>
        <taxon>Cladosporiales</taxon>
        <taxon>Cladosporiaceae</taxon>
        <taxon>Cryoendolithus</taxon>
    </lineage>
</organism>
<feature type="region of interest" description="Disordered" evidence="1">
    <location>
        <begin position="399"/>
        <end position="441"/>
    </location>
</feature>
<proteinExistence type="predicted"/>
<dbReference type="EMBL" id="NAJO01000011">
    <property type="protein sequence ID" value="OQO08796.1"/>
    <property type="molecule type" value="Genomic_DNA"/>
</dbReference>
<feature type="region of interest" description="Disordered" evidence="1">
    <location>
        <begin position="805"/>
        <end position="832"/>
    </location>
</feature>
<comment type="caution">
    <text evidence="2">The sequence shown here is derived from an EMBL/GenBank/DDBJ whole genome shotgun (WGS) entry which is preliminary data.</text>
</comment>
<dbReference type="Proteomes" id="UP000192596">
    <property type="component" value="Unassembled WGS sequence"/>
</dbReference>
<dbReference type="OrthoDB" id="5244622at2759"/>
<name>A0A1V8TBN1_9PEZI</name>
<dbReference type="InParanoid" id="A0A1V8TBN1"/>
<feature type="region of interest" description="Disordered" evidence="1">
    <location>
        <begin position="540"/>
        <end position="574"/>
    </location>
</feature>